<organism evidence="12 13">
    <name type="scientific">Treponema primitia (strain ATCC BAA-887 / DSM 12427 / ZAS-2)</name>
    <dbReference type="NCBI Taxonomy" id="545694"/>
    <lineage>
        <taxon>Bacteria</taxon>
        <taxon>Pseudomonadati</taxon>
        <taxon>Spirochaetota</taxon>
        <taxon>Spirochaetia</taxon>
        <taxon>Spirochaetales</taxon>
        <taxon>Treponemataceae</taxon>
        <taxon>Treponema</taxon>
    </lineage>
</organism>
<dbReference type="HOGENOM" id="CLU_053057_3_0_12"/>
<accession>F5YGS1</accession>
<evidence type="ECO:0000256" key="3">
    <source>
        <dbReference type="ARBA" id="ARBA00017473"/>
    </source>
</evidence>
<evidence type="ECO:0000259" key="11">
    <source>
        <dbReference type="Pfam" id="PF08544"/>
    </source>
</evidence>
<keyword evidence="9" id="KW-0414">Isoprene biosynthesis</keyword>
<dbReference type="Gene3D" id="3.30.230.10">
    <property type="match status" value="1"/>
</dbReference>
<evidence type="ECO:0000313" key="12">
    <source>
        <dbReference type="EMBL" id="AEF86164.1"/>
    </source>
</evidence>
<feature type="domain" description="GHMP kinase C-terminal" evidence="11">
    <location>
        <begin position="285"/>
        <end position="329"/>
    </location>
</feature>
<keyword evidence="4 9" id="KW-0808">Transferase</keyword>
<dbReference type="RefSeq" id="WP_015708867.1">
    <property type="nucleotide sequence ID" value="NC_015578.1"/>
</dbReference>
<evidence type="ECO:0000256" key="6">
    <source>
        <dbReference type="ARBA" id="ARBA00022777"/>
    </source>
</evidence>
<dbReference type="InterPro" id="IPR004424">
    <property type="entry name" value="IspE"/>
</dbReference>
<dbReference type="KEGG" id="tpi:TREPR_1209"/>
<dbReference type="InterPro" id="IPR036554">
    <property type="entry name" value="GHMP_kinase_C_sf"/>
</dbReference>
<reference evidence="12 13" key="2">
    <citation type="journal article" date="2011" name="ISME J.">
        <title>RNA-seq reveals cooperative metabolic interactions between two termite-gut spirochete species in co-culture.</title>
        <authorList>
            <person name="Rosenthal A.Z."/>
            <person name="Matson E.G."/>
            <person name="Eldar A."/>
            <person name="Leadbetter J.R."/>
        </authorList>
    </citation>
    <scope>NUCLEOTIDE SEQUENCE [LARGE SCALE GENOMIC DNA]</scope>
    <source>
        <strain evidence="13">ATCC BAA-887 / DSM 12427 / ZAS-2</strain>
    </source>
</reference>
<comment type="pathway">
    <text evidence="9">Isoprenoid biosynthesis; isopentenyl diphosphate biosynthesis via DXP pathway; isopentenyl diphosphate from 1-deoxy-D-xylulose 5-phosphate: step 3/6.</text>
</comment>
<evidence type="ECO:0000256" key="8">
    <source>
        <dbReference type="ARBA" id="ARBA00032554"/>
    </source>
</evidence>
<gene>
    <name evidence="9 12" type="primary">ispE</name>
    <name evidence="12" type="ordered locus">TREPR_1209</name>
</gene>
<dbReference type="Pfam" id="PF08544">
    <property type="entry name" value="GHMP_kinases_C"/>
    <property type="match status" value="1"/>
</dbReference>
<dbReference type="EC" id="2.7.1.148" evidence="2 9"/>
<dbReference type="PANTHER" id="PTHR43527">
    <property type="entry name" value="4-DIPHOSPHOCYTIDYL-2-C-METHYL-D-ERYTHRITOL KINASE, CHLOROPLASTIC"/>
    <property type="match status" value="1"/>
</dbReference>
<feature type="active site" evidence="9">
    <location>
        <position position="40"/>
    </location>
</feature>
<dbReference type="InterPro" id="IPR020568">
    <property type="entry name" value="Ribosomal_Su5_D2-typ_SF"/>
</dbReference>
<comment type="catalytic activity">
    <reaction evidence="9">
        <text>4-CDP-2-C-methyl-D-erythritol + ATP = 4-CDP-2-C-methyl-D-erythritol 2-phosphate + ADP + H(+)</text>
        <dbReference type="Rhea" id="RHEA:18437"/>
        <dbReference type="ChEBI" id="CHEBI:15378"/>
        <dbReference type="ChEBI" id="CHEBI:30616"/>
        <dbReference type="ChEBI" id="CHEBI:57823"/>
        <dbReference type="ChEBI" id="CHEBI:57919"/>
        <dbReference type="ChEBI" id="CHEBI:456216"/>
        <dbReference type="EC" id="2.7.1.148"/>
    </reaction>
</comment>
<keyword evidence="6 9" id="KW-0418">Kinase</keyword>
<keyword evidence="13" id="KW-1185">Reference proteome</keyword>
<dbReference type="UniPathway" id="UPA00056">
    <property type="reaction ID" value="UER00094"/>
</dbReference>
<dbReference type="Proteomes" id="UP000009223">
    <property type="component" value="Chromosome"/>
</dbReference>
<dbReference type="InterPro" id="IPR013750">
    <property type="entry name" value="GHMP_kinase_C_dom"/>
</dbReference>
<evidence type="ECO:0000256" key="9">
    <source>
        <dbReference type="HAMAP-Rule" id="MF_00061"/>
    </source>
</evidence>
<dbReference type="eggNOG" id="COG1947">
    <property type="taxonomic scope" value="Bacteria"/>
</dbReference>
<dbReference type="SUPFAM" id="SSF54211">
    <property type="entry name" value="Ribosomal protein S5 domain 2-like"/>
    <property type="match status" value="1"/>
</dbReference>
<dbReference type="HAMAP" id="MF_00061">
    <property type="entry name" value="IspE"/>
    <property type="match status" value="1"/>
</dbReference>
<proteinExistence type="inferred from homology"/>
<dbReference type="SUPFAM" id="SSF55060">
    <property type="entry name" value="GHMP Kinase, C-terminal domain"/>
    <property type="match status" value="1"/>
</dbReference>
<dbReference type="GO" id="GO:0005524">
    <property type="term" value="F:ATP binding"/>
    <property type="evidence" value="ECO:0007669"/>
    <property type="project" value="UniProtKB-UniRule"/>
</dbReference>
<evidence type="ECO:0000256" key="4">
    <source>
        <dbReference type="ARBA" id="ARBA00022679"/>
    </source>
</evidence>
<evidence type="ECO:0000256" key="1">
    <source>
        <dbReference type="ARBA" id="ARBA00009684"/>
    </source>
</evidence>
<feature type="domain" description="GHMP kinase N-terminal" evidence="10">
    <location>
        <begin position="104"/>
        <end position="179"/>
    </location>
</feature>
<keyword evidence="7 9" id="KW-0067">ATP-binding</keyword>
<dbReference type="Gene3D" id="3.30.70.890">
    <property type="entry name" value="GHMP kinase, C-terminal domain"/>
    <property type="match status" value="1"/>
</dbReference>
<dbReference type="InterPro" id="IPR006204">
    <property type="entry name" value="GHMP_kinase_N_dom"/>
</dbReference>
<dbReference type="InterPro" id="IPR014721">
    <property type="entry name" value="Ribsml_uS5_D2-typ_fold_subgr"/>
</dbReference>
<evidence type="ECO:0000259" key="10">
    <source>
        <dbReference type="Pfam" id="PF00288"/>
    </source>
</evidence>
<dbReference type="EMBL" id="CP001843">
    <property type="protein sequence ID" value="AEF86164.1"/>
    <property type="molecule type" value="Genomic_DNA"/>
</dbReference>
<protein>
    <recommendedName>
        <fullName evidence="3 9">4-diphosphocytidyl-2-C-methyl-D-erythritol kinase</fullName>
        <shortName evidence="9">CMK</shortName>
        <ecNumber evidence="2 9">2.7.1.148</ecNumber>
    </recommendedName>
    <alternativeName>
        <fullName evidence="8 9">4-(cytidine-5'-diphospho)-2-C-methyl-D-erythritol kinase</fullName>
    </alternativeName>
</protein>
<name>F5YGS1_TREPZ</name>
<dbReference type="PANTHER" id="PTHR43527:SF2">
    <property type="entry name" value="4-DIPHOSPHOCYTIDYL-2-C-METHYL-D-ERYTHRITOL KINASE, CHLOROPLASTIC"/>
    <property type="match status" value="1"/>
</dbReference>
<feature type="active site" evidence="9">
    <location>
        <position position="174"/>
    </location>
</feature>
<dbReference type="STRING" id="545694.TREPR_1209"/>
<keyword evidence="5 9" id="KW-0547">Nucleotide-binding</keyword>
<evidence type="ECO:0000256" key="7">
    <source>
        <dbReference type="ARBA" id="ARBA00022840"/>
    </source>
</evidence>
<evidence type="ECO:0000313" key="13">
    <source>
        <dbReference type="Proteomes" id="UP000009223"/>
    </source>
</evidence>
<comment type="similarity">
    <text evidence="1 9">Belongs to the GHMP kinase family. IspE subfamily.</text>
</comment>
<sequence length="351" mass="36790">MGDSPIQPSFTAIPRFTNPALSYILHQAMQNALSIEAPCKINLHLRVKGRRSDGFHELESIFLALAFGDTLHFELKEAGGDEFLAEDRRPVTEAGLEEVPQKGNIVLKAAELFRAKTGFDRPLRIGLEKRIPLGAGLGGGSSDGASTLLALNELSGRPLSAEALALAGAELGSDVPFFLGAPGAGESAPGGSGAAFVSGRGEQIRPIAGPGQLGVVLVKPAFPSNTAGAFRLLDAYRAETGWNEESVRDLLPETLIGALAAHPSRWPYGNDFLPVFLAKGEPVVRDAYGAILEKLGAQGADFCGLTGSGSACFGIFTDGGTAKKAVESLLRLGVFTLLTFPLARLANTVLR</sequence>
<dbReference type="AlphaFoldDB" id="F5YGS1"/>
<dbReference type="Pfam" id="PF00288">
    <property type="entry name" value="GHMP_kinases_N"/>
    <property type="match status" value="1"/>
</dbReference>
<evidence type="ECO:0000256" key="2">
    <source>
        <dbReference type="ARBA" id="ARBA00012052"/>
    </source>
</evidence>
<reference evidence="13" key="1">
    <citation type="submission" date="2009-12" db="EMBL/GenBank/DDBJ databases">
        <title>Complete sequence of Treponema primitia strain ZAS-2.</title>
        <authorList>
            <person name="Tetu S.G."/>
            <person name="Matson E."/>
            <person name="Ren Q."/>
            <person name="Seshadri R."/>
            <person name="Elbourne L."/>
            <person name="Hassan K.A."/>
            <person name="Durkin A."/>
            <person name="Radune D."/>
            <person name="Mohamoud Y."/>
            <person name="Shay R."/>
            <person name="Jin S."/>
            <person name="Zhang X."/>
            <person name="Lucey K."/>
            <person name="Ballor N.R."/>
            <person name="Ottesen E."/>
            <person name="Rosenthal R."/>
            <person name="Allen A."/>
            <person name="Leadbetter J.R."/>
            <person name="Paulsen I.T."/>
        </authorList>
    </citation>
    <scope>NUCLEOTIDE SEQUENCE [LARGE SCALE GENOMIC DNA]</scope>
    <source>
        <strain evidence="13">ATCC BAA-887 / DSM 12427 / ZAS-2</strain>
    </source>
</reference>
<dbReference type="GO" id="GO:0019288">
    <property type="term" value="P:isopentenyl diphosphate biosynthetic process, methylerythritol 4-phosphate pathway"/>
    <property type="evidence" value="ECO:0007669"/>
    <property type="project" value="UniProtKB-UniRule"/>
</dbReference>
<dbReference type="GO" id="GO:0050515">
    <property type="term" value="F:4-(cytidine 5'-diphospho)-2-C-methyl-D-erythritol kinase activity"/>
    <property type="evidence" value="ECO:0007669"/>
    <property type="project" value="UniProtKB-UniRule"/>
</dbReference>
<evidence type="ECO:0000256" key="5">
    <source>
        <dbReference type="ARBA" id="ARBA00022741"/>
    </source>
</evidence>
<feature type="binding site" evidence="9">
    <location>
        <begin position="132"/>
        <end position="142"/>
    </location>
    <ligand>
        <name>ATP</name>
        <dbReference type="ChEBI" id="CHEBI:30616"/>
    </ligand>
</feature>
<dbReference type="GO" id="GO:0016114">
    <property type="term" value="P:terpenoid biosynthetic process"/>
    <property type="evidence" value="ECO:0007669"/>
    <property type="project" value="InterPro"/>
</dbReference>
<comment type="function">
    <text evidence="9">Catalyzes the phosphorylation of the position 2 hydroxy group of 4-diphosphocytidyl-2C-methyl-D-erythritol.</text>
</comment>